<feature type="domain" description="Mutator-like transposase" evidence="2">
    <location>
        <begin position="134"/>
        <end position="417"/>
    </location>
</feature>
<dbReference type="Pfam" id="PF20700">
    <property type="entry name" value="Mutator"/>
    <property type="match status" value="1"/>
</dbReference>
<sequence length="439" mass="48283">MWKAGRKSRTKNPYGKKRKKSNLENLRGRSTPARSDEGDSDRPSVVGDDALVNVGLAPPPTAHNASGSGRIRLDTAMLHPSQVAEVRQNAENKLHELSSTGATQRKCSLLGDPDNAAATPLDETRFVIVSLTQLNELMRAVKCKLCSGDVEIGKEDREYGLAVKLVLKCANCGDVSTAWSSPRVDGESKAKPFAINVLGARAMQSTGKQQTAFNDVFSSMNISSRGLHNKTWQSYVKTKLTPAAVRASQKVTADCARSVRQLYAELDLANPGNIAVSYDGSWMTRGHSSHIGVGTVIELFTGLVLDYVVLSNFCAGCERAPKESDPAYEEWKAKHLCQRNTTKKAGEMEVEAALILFQRSWERHKLRYTTVVSDGDCRTYLALRDADVYGFIKILKEECVNHVQKRMGTQLRNLPKQRPAGSESLSGRGQADWRPDQQS</sequence>
<keyword evidence="4" id="KW-1185">Reference proteome</keyword>
<dbReference type="EMBL" id="JABSTR010000004">
    <property type="protein sequence ID" value="KAH9367713.1"/>
    <property type="molecule type" value="Genomic_DNA"/>
</dbReference>
<comment type="caution">
    <text evidence="3">The sequence shown here is derived from an EMBL/GenBank/DDBJ whole genome shotgun (WGS) entry which is preliminary data.</text>
</comment>
<proteinExistence type="predicted"/>
<evidence type="ECO:0000313" key="4">
    <source>
        <dbReference type="Proteomes" id="UP000821853"/>
    </source>
</evidence>
<dbReference type="VEuPathDB" id="VectorBase:HLOH_055816"/>
<name>A0A9J6FZB9_HAELO</name>
<feature type="region of interest" description="Disordered" evidence="1">
    <location>
        <begin position="1"/>
        <end position="68"/>
    </location>
</feature>
<accession>A0A9J6FZB9</accession>
<dbReference type="OrthoDB" id="6509901at2759"/>
<dbReference type="AlphaFoldDB" id="A0A9J6FZB9"/>
<protein>
    <recommendedName>
        <fullName evidence="2">Mutator-like transposase domain-containing protein</fullName>
    </recommendedName>
</protein>
<dbReference type="Proteomes" id="UP000821853">
    <property type="component" value="Chromosome 2"/>
</dbReference>
<evidence type="ECO:0000313" key="3">
    <source>
        <dbReference type="EMBL" id="KAH9367713.1"/>
    </source>
</evidence>
<gene>
    <name evidence="3" type="ORF">HPB48_002552</name>
</gene>
<feature type="compositionally biased region" description="Basic residues" evidence="1">
    <location>
        <begin position="1"/>
        <end position="20"/>
    </location>
</feature>
<feature type="region of interest" description="Disordered" evidence="1">
    <location>
        <begin position="410"/>
        <end position="439"/>
    </location>
</feature>
<reference evidence="3 4" key="1">
    <citation type="journal article" date="2020" name="Cell">
        <title>Large-Scale Comparative Analyses of Tick Genomes Elucidate Their Genetic Diversity and Vector Capacities.</title>
        <authorList>
            <consortium name="Tick Genome and Microbiome Consortium (TIGMIC)"/>
            <person name="Jia N."/>
            <person name="Wang J."/>
            <person name="Shi W."/>
            <person name="Du L."/>
            <person name="Sun Y."/>
            <person name="Zhan W."/>
            <person name="Jiang J.F."/>
            <person name="Wang Q."/>
            <person name="Zhang B."/>
            <person name="Ji P."/>
            <person name="Bell-Sakyi L."/>
            <person name="Cui X.M."/>
            <person name="Yuan T.T."/>
            <person name="Jiang B.G."/>
            <person name="Yang W.F."/>
            <person name="Lam T.T."/>
            <person name="Chang Q.C."/>
            <person name="Ding S.J."/>
            <person name="Wang X.J."/>
            <person name="Zhu J.G."/>
            <person name="Ruan X.D."/>
            <person name="Zhao L."/>
            <person name="Wei J.T."/>
            <person name="Ye R.Z."/>
            <person name="Que T.C."/>
            <person name="Du C.H."/>
            <person name="Zhou Y.H."/>
            <person name="Cheng J.X."/>
            <person name="Dai P.F."/>
            <person name="Guo W.B."/>
            <person name="Han X.H."/>
            <person name="Huang E.J."/>
            <person name="Li L.F."/>
            <person name="Wei W."/>
            <person name="Gao Y.C."/>
            <person name="Liu J.Z."/>
            <person name="Shao H.Z."/>
            <person name="Wang X."/>
            <person name="Wang C.C."/>
            <person name="Yang T.C."/>
            <person name="Huo Q.B."/>
            <person name="Li W."/>
            <person name="Chen H.Y."/>
            <person name="Chen S.E."/>
            <person name="Zhou L.G."/>
            <person name="Ni X.B."/>
            <person name="Tian J.H."/>
            <person name="Sheng Y."/>
            <person name="Liu T."/>
            <person name="Pan Y.S."/>
            <person name="Xia L.Y."/>
            <person name="Li J."/>
            <person name="Zhao F."/>
            <person name="Cao W.C."/>
        </authorList>
    </citation>
    <scope>NUCLEOTIDE SEQUENCE [LARGE SCALE GENOMIC DNA]</scope>
    <source>
        <strain evidence="3">HaeL-2018</strain>
    </source>
</reference>
<dbReference type="PANTHER" id="PTHR31751">
    <property type="entry name" value="SI:CH211-108C17.2-RELATED-RELATED"/>
    <property type="match status" value="1"/>
</dbReference>
<evidence type="ECO:0000259" key="2">
    <source>
        <dbReference type="Pfam" id="PF20700"/>
    </source>
</evidence>
<organism evidence="3 4">
    <name type="scientific">Haemaphysalis longicornis</name>
    <name type="common">Bush tick</name>
    <dbReference type="NCBI Taxonomy" id="44386"/>
    <lineage>
        <taxon>Eukaryota</taxon>
        <taxon>Metazoa</taxon>
        <taxon>Ecdysozoa</taxon>
        <taxon>Arthropoda</taxon>
        <taxon>Chelicerata</taxon>
        <taxon>Arachnida</taxon>
        <taxon>Acari</taxon>
        <taxon>Parasitiformes</taxon>
        <taxon>Ixodida</taxon>
        <taxon>Ixodoidea</taxon>
        <taxon>Ixodidae</taxon>
        <taxon>Haemaphysalinae</taxon>
        <taxon>Haemaphysalis</taxon>
    </lineage>
</organism>
<evidence type="ECO:0000256" key="1">
    <source>
        <dbReference type="SAM" id="MobiDB-lite"/>
    </source>
</evidence>
<dbReference type="InterPro" id="IPR049012">
    <property type="entry name" value="Mutator_transp_dom"/>
</dbReference>